<sequence length="626" mass="71408">MRTVWAVICGTLRDQVDFRLMLDYLLRCRNQGIIQGVVLSTWEGEVATVPGLAQQLATNQVAVVTSKPIDQTIGETTTGSVNYWRQATQIQAALDMIPEEAMVLKTRTDRAMPTTRRLIQMLDEPEPLPYVAAVQKQRGLTSLPREFDRQIAIFKARTGRLLQFADFSFLGYRQDVAKLLNFDFAALTFKRGLVANIQFFIYPFIRDYPVLRDYYRVINFQFLLGDLDTYTRNGGTQFPQFFHRLYAAYFGLLATHFRIGSLPSQKRLGEISGPIEFSDLFHSGQGRHLVHDELGVTLNSQAVLDTFLAQALPDDAAPKSRWWRKKTPAPAQPVVTETATKRLLHLLRQPNDQLVGKMTATEYQELQTFAANPDFSPHPWLRQITPELKEQATDYVESVAYRLPGLTTEQEQALWQECEQSGNASRVLLNFWFAHEIAPQDSAPYLMSSARTDNRFSVLMVARLLRAGMLSPADQAEALRITNFFGSFHVRHHQMNAEIAGYILARYLYFVEQGQPVEKSTVVQAKYVFDRFFPTGFAAFDRLVGQHPAELAALFDAEIDRLRAAKQGNARQRVLEMALEVTHEPKYWTQLEKRFKGKYPRYEQAYRYSVAQGLLGTSDRYVAVNG</sequence>
<accession>A0A1Y6JVN3</accession>
<dbReference type="AlphaFoldDB" id="A0A1Y6JVN3"/>
<dbReference type="KEGG" id="lzy:LZ3411_0946"/>
<name>A0A1Y6JVN3_9LACO</name>
<gene>
    <name evidence="1" type="ORF">LZ3411_0946</name>
</gene>
<dbReference type="RefSeq" id="WP_157667854.1">
    <property type="nucleotide sequence ID" value="NZ_LT854705.1"/>
</dbReference>
<protein>
    <submittedName>
        <fullName evidence="1">Uncharacterized protein</fullName>
    </submittedName>
</protein>
<proteinExistence type="predicted"/>
<dbReference type="EMBL" id="LT854705">
    <property type="protein sequence ID" value="SMS13996.1"/>
    <property type="molecule type" value="Genomic_DNA"/>
</dbReference>
<evidence type="ECO:0000313" key="1">
    <source>
        <dbReference type="EMBL" id="SMS13996.1"/>
    </source>
</evidence>
<evidence type="ECO:0000313" key="2">
    <source>
        <dbReference type="Proteomes" id="UP000195412"/>
    </source>
</evidence>
<dbReference type="Proteomes" id="UP000195412">
    <property type="component" value="Chromosome I"/>
</dbReference>
<organism evidence="1 2">
    <name type="scientific">Levilactobacillus zymae</name>
    <dbReference type="NCBI Taxonomy" id="267363"/>
    <lineage>
        <taxon>Bacteria</taxon>
        <taxon>Bacillati</taxon>
        <taxon>Bacillota</taxon>
        <taxon>Bacilli</taxon>
        <taxon>Lactobacillales</taxon>
        <taxon>Lactobacillaceae</taxon>
        <taxon>Levilactobacillus</taxon>
    </lineage>
</organism>
<reference evidence="2" key="1">
    <citation type="submission" date="2017-05" db="EMBL/GenBank/DDBJ databases">
        <authorList>
            <person name="Papadimitriou K."/>
        </authorList>
    </citation>
    <scope>NUCLEOTIDE SEQUENCE [LARGE SCALE GENOMIC DNA]</scope>
    <source>
        <strain evidence="2">ACA-DC 3411</strain>
    </source>
</reference>